<feature type="transmembrane region" description="Helical" evidence="2">
    <location>
        <begin position="375"/>
        <end position="395"/>
    </location>
</feature>
<dbReference type="InterPro" id="IPR052163">
    <property type="entry name" value="DGC-Regulatory_Protein"/>
</dbReference>
<dbReference type="InterPro" id="IPR011622">
    <property type="entry name" value="7TMR_DISM_rcpt_extracell_dom2"/>
</dbReference>
<dbReference type="InterPro" id="IPR000160">
    <property type="entry name" value="GGDEF_dom"/>
</dbReference>
<dbReference type="PROSITE" id="PS50887">
    <property type="entry name" value="GGDEF"/>
    <property type="match status" value="1"/>
</dbReference>
<dbReference type="OrthoDB" id="5289013at2"/>
<keyword evidence="2" id="KW-1133">Transmembrane helix</keyword>
<dbReference type="Proteomes" id="UP000214566">
    <property type="component" value="Unassembled WGS sequence"/>
</dbReference>
<dbReference type="NCBIfam" id="TIGR00254">
    <property type="entry name" value="GGDEF"/>
    <property type="match status" value="1"/>
</dbReference>
<organism evidence="4 5">
    <name type="scientific">Thiomonas delicata</name>
    <name type="common">Thiomonas cuprina</name>
    <dbReference type="NCBI Taxonomy" id="364030"/>
    <lineage>
        <taxon>Bacteria</taxon>
        <taxon>Pseudomonadati</taxon>
        <taxon>Pseudomonadota</taxon>
        <taxon>Betaproteobacteria</taxon>
        <taxon>Burkholderiales</taxon>
        <taxon>Thiomonas</taxon>
    </lineage>
</organism>
<dbReference type="InterPro" id="IPR011623">
    <property type="entry name" value="7TMR_DISM_rcpt_extracell_dom1"/>
</dbReference>
<dbReference type="EMBL" id="FLMQ01000045">
    <property type="protein sequence ID" value="SBP87058.1"/>
    <property type="molecule type" value="Genomic_DNA"/>
</dbReference>
<evidence type="ECO:0000256" key="1">
    <source>
        <dbReference type="SAM" id="MobiDB-lite"/>
    </source>
</evidence>
<dbReference type="AlphaFoldDB" id="A0A238D1B2"/>
<dbReference type="Pfam" id="PF07695">
    <property type="entry name" value="7TMR-DISM_7TM"/>
    <property type="match status" value="1"/>
</dbReference>
<feature type="compositionally biased region" description="Low complexity" evidence="1">
    <location>
        <begin position="30"/>
        <end position="60"/>
    </location>
</feature>
<dbReference type="SUPFAM" id="SSF55073">
    <property type="entry name" value="Nucleotide cyclase"/>
    <property type="match status" value="1"/>
</dbReference>
<feature type="transmembrane region" description="Helical" evidence="2">
    <location>
        <begin position="348"/>
        <end position="368"/>
    </location>
</feature>
<evidence type="ECO:0000259" key="3">
    <source>
        <dbReference type="PROSITE" id="PS50887"/>
    </source>
</evidence>
<keyword evidence="5" id="KW-1185">Reference proteome</keyword>
<feature type="transmembrane region" description="Helical" evidence="2">
    <location>
        <begin position="257"/>
        <end position="281"/>
    </location>
</feature>
<reference evidence="4 5" key="1">
    <citation type="submission" date="2016-06" db="EMBL/GenBank/DDBJ databases">
        <authorList>
            <person name="Kjaerup R.B."/>
            <person name="Dalgaard T.S."/>
            <person name="Juul-Madsen H.R."/>
        </authorList>
    </citation>
    <scope>NUCLEOTIDE SEQUENCE [LARGE SCALE GENOMIC DNA]</scope>
    <source>
        <strain evidence="4 5">DSM 16361</strain>
    </source>
</reference>
<evidence type="ECO:0000256" key="2">
    <source>
        <dbReference type="SAM" id="Phobius"/>
    </source>
</evidence>
<dbReference type="InterPro" id="IPR043128">
    <property type="entry name" value="Rev_trsase/Diguanyl_cyclase"/>
</dbReference>
<proteinExistence type="predicted"/>
<dbReference type="Gene3D" id="2.60.40.2380">
    <property type="match status" value="1"/>
</dbReference>
<evidence type="ECO:0000313" key="5">
    <source>
        <dbReference type="Proteomes" id="UP000214566"/>
    </source>
</evidence>
<feature type="transmembrane region" description="Helical" evidence="2">
    <location>
        <begin position="287"/>
        <end position="309"/>
    </location>
</feature>
<dbReference type="Pfam" id="PF07696">
    <property type="entry name" value="7TMR-DISMED2"/>
    <property type="match status" value="1"/>
</dbReference>
<feature type="transmembrane region" description="Helical" evidence="2">
    <location>
        <begin position="228"/>
        <end position="250"/>
    </location>
</feature>
<keyword evidence="2" id="KW-0812">Transmembrane</keyword>
<feature type="domain" description="GGDEF" evidence="3">
    <location>
        <begin position="476"/>
        <end position="613"/>
    </location>
</feature>
<dbReference type="Gene3D" id="3.30.70.270">
    <property type="match status" value="1"/>
</dbReference>
<dbReference type="CDD" id="cd01949">
    <property type="entry name" value="GGDEF"/>
    <property type="match status" value="1"/>
</dbReference>
<dbReference type="InterPro" id="IPR029787">
    <property type="entry name" value="Nucleotide_cyclase"/>
</dbReference>
<keyword evidence="2" id="KW-0472">Membrane</keyword>
<gene>
    <name evidence="4" type="ORF">THIARS_50306</name>
</gene>
<dbReference type="Pfam" id="PF00990">
    <property type="entry name" value="GGDEF"/>
    <property type="match status" value="1"/>
</dbReference>
<accession>A0A238D1B2</accession>
<evidence type="ECO:0000313" key="4">
    <source>
        <dbReference type="EMBL" id="SBP87058.1"/>
    </source>
</evidence>
<dbReference type="PANTHER" id="PTHR46663">
    <property type="entry name" value="DIGUANYLATE CYCLASE DGCT-RELATED"/>
    <property type="match status" value="1"/>
</dbReference>
<feature type="transmembrane region" description="Helical" evidence="2">
    <location>
        <begin position="321"/>
        <end position="342"/>
    </location>
</feature>
<dbReference type="PANTHER" id="PTHR46663:SF4">
    <property type="entry name" value="DIGUANYLATE CYCLASE DGCT-RELATED"/>
    <property type="match status" value="1"/>
</dbReference>
<feature type="region of interest" description="Disordered" evidence="1">
    <location>
        <begin position="30"/>
        <end position="70"/>
    </location>
</feature>
<sequence>MDHALRVLWPLAISICVGVLAGERPHAQPALPANAPGAGPRTAISSANPTSTTPAPRSPTVESRASTELPRVRLSAQASHIDVGLRFGVWRQADAEKLTAAQASTVPDHVFTRPAGNNLGLINHAVWVRIRLQPDPDAPGPLVLELGRPIWTHAQAFLVIEGKDGAPAQGVEPAPLKRLYDQRHTAFKLPRVTTPSTLLLRLEQHEAIAPVVRLWQPSAYEARTHHDALVQGLFFGLLLALLLYNGALFLSSRDPAYAAYVLWQAGTMLYLAAVTGIGQLYVWPGQYAIQALLPVTASLLMCAGGLFFVRIYLLLAQRLPYADLALALLQWFCVALALVRLIPGTTWILLPSLLLIAISAVAITLTAALRTRHQFVPAGILLVSSVLMLASGFATLGRSAGLFPENVWTTDAFEWVAVLLALLLSFGLSIRIAQMRERTLRLQALTMQDPLTGLNNRTGLFDAGSKALERTHRSGATLAVLWLDLDGLKRINDVFGHAAGDALIQAAAQRIEAAAGRDAVCARLGGDEFAVLLPNLPSPRLAEDLAAHLLERLRAPYVLQGLHGQPLRSSASIGIASDDPASPCPLETLMLRADTAMYRAKSQGRDTYVIWTEAHAQGEGEQTPLFQFTRPAIWPSNSP</sequence>
<feature type="transmembrane region" description="Helical" evidence="2">
    <location>
        <begin position="415"/>
        <end position="433"/>
    </location>
</feature>
<dbReference type="SMART" id="SM00267">
    <property type="entry name" value="GGDEF"/>
    <property type="match status" value="1"/>
</dbReference>
<name>A0A238D1B2_THIDL</name>
<protein>
    <submittedName>
        <fullName evidence="4">7TM domain sensor diguanylate cyclase</fullName>
    </submittedName>
</protein>